<feature type="signal peptide" evidence="3">
    <location>
        <begin position="1"/>
        <end position="21"/>
    </location>
</feature>
<dbReference type="RefSeq" id="WP_189374763.1">
    <property type="nucleotide sequence ID" value="NZ_BMYW01000009.1"/>
</dbReference>
<dbReference type="Gene3D" id="3.40.190.10">
    <property type="entry name" value="Periplasmic binding protein-like II"/>
    <property type="match status" value="2"/>
</dbReference>
<dbReference type="SUPFAM" id="SSF53850">
    <property type="entry name" value="Periplasmic binding protein-like II"/>
    <property type="match status" value="1"/>
</dbReference>
<feature type="domain" description="Solute-binding protein family 3/N-terminal" evidence="4">
    <location>
        <begin position="30"/>
        <end position="251"/>
    </location>
</feature>
<dbReference type="Proteomes" id="UP000600877">
    <property type="component" value="Unassembled WGS sequence"/>
</dbReference>
<name>A0ABQ2YWK1_9NEIS</name>
<protein>
    <recommendedName>
        <fullName evidence="4">Solute-binding protein family 3/N-terminal domain-containing protein</fullName>
    </recommendedName>
</protein>
<reference evidence="6" key="1">
    <citation type="journal article" date="2019" name="Int. J. Syst. Evol. Microbiol.">
        <title>The Global Catalogue of Microorganisms (GCM) 10K type strain sequencing project: providing services to taxonomists for standard genome sequencing and annotation.</title>
        <authorList>
            <consortium name="The Broad Institute Genomics Platform"/>
            <consortium name="The Broad Institute Genome Sequencing Center for Infectious Disease"/>
            <person name="Wu L."/>
            <person name="Ma J."/>
        </authorList>
    </citation>
    <scope>NUCLEOTIDE SEQUENCE [LARGE SCALE GENOMIC DNA]</scope>
    <source>
        <strain evidence="6">KCTC 32041</strain>
    </source>
</reference>
<dbReference type="Pfam" id="PF00497">
    <property type="entry name" value="SBP_bac_3"/>
    <property type="match status" value="1"/>
</dbReference>
<evidence type="ECO:0000313" key="5">
    <source>
        <dbReference type="EMBL" id="GGX96209.1"/>
    </source>
</evidence>
<dbReference type="InterPro" id="IPR001638">
    <property type="entry name" value="Solute-binding_3/MltF_N"/>
</dbReference>
<feature type="region of interest" description="Disordered" evidence="2">
    <location>
        <begin position="253"/>
        <end position="274"/>
    </location>
</feature>
<evidence type="ECO:0000259" key="4">
    <source>
        <dbReference type="SMART" id="SM00062"/>
    </source>
</evidence>
<organism evidence="5 6">
    <name type="scientific">Vogesella alkaliphila</name>
    <dbReference type="NCBI Taxonomy" id="1193621"/>
    <lineage>
        <taxon>Bacteria</taxon>
        <taxon>Pseudomonadati</taxon>
        <taxon>Pseudomonadota</taxon>
        <taxon>Betaproteobacteria</taxon>
        <taxon>Neisseriales</taxon>
        <taxon>Chromobacteriaceae</taxon>
        <taxon>Vogesella</taxon>
    </lineage>
</organism>
<keyword evidence="1 3" id="KW-0732">Signal</keyword>
<accession>A0ABQ2YWK1</accession>
<dbReference type="SMART" id="SM00062">
    <property type="entry name" value="PBPb"/>
    <property type="match status" value="1"/>
</dbReference>
<evidence type="ECO:0000313" key="6">
    <source>
        <dbReference type="Proteomes" id="UP000600877"/>
    </source>
</evidence>
<gene>
    <name evidence="5" type="ORF">GCM10011290_25000</name>
</gene>
<feature type="chain" id="PRO_5046186526" description="Solute-binding protein family 3/N-terminal domain-containing protein" evidence="3">
    <location>
        <begin position="22"/>
        <end position="274"/>
    </location>
</feature>
<evidence type="ECO:0000256" key="1">
    <source>
        <dbReference type="ARBA" id="ARBA00022729"/>
    </source>
</evidence>
<dbReference type="PANTHER" id="PTHR35936">
    <property type="entry name" value="MEMBRANE-BOUND LYTIC MUREIN TRANSGLYCOSYLASE F"/>
    <property type="match status" value="1"/>
</dbReference>
<sequence>MIVRTLLFALPLLWLAPPASAAATSPPAPTLVYAFSRFEPYKTVDADGKPAGPYTELLQELARRSGVQLDIVHCPLQRCLALLERGQADLSIGLRGNDERDRYLDFLDPPFAPATATVVLQRRDDPRPIRRYEDLYAMRVGVVEGASYFQRFDEDRLMRRDAASNARLALRKLAAKRFDVLLINAQQGSQLSRELGARQYRRAELQFPGELPRRIALSRLSPAVQAARPRLSAQLQQMLRDGSVRRILDGHAVQAAQAGSKRSGRSLHSMSTPH</sequence>
<proteinExistence type="predicted"/>
<dbReference type="PANTHER" id="PTHR35936:SF35">
    <property type="entry name" value="L-CYSTINE-BINDING PROTEIN TCYJ"/>
    <property type="match status" value="1"/>
</dbReference>
<evidence type="ECO:0000256" key="2">
    <source>
        <dbReference type="SAM" id="MobiDB-lite"/>
    </source>
</evidence>
<dbReference type="EMBL" id="BMYW01000009">
    <property type="protein sequence ID" value="GGX96209.1"/>
    <property type="molecule type" value="Genomic_DNA"/>
</dbReference>
<keyword evidence="6" id="KW-1185">Reference proteome</keyword>
<comment type="caution">
    <text evidence="5">The sequence shown here is derived from an EMBL/GenBank/DDBJ whole genome shotgun (WGS) entry which is preliminary data.</text>
</comment>
<evidence type="ECO:0000256" key="3">
    <source>
        <dbReference type="SAM" id="SignalP"/>
    </source>
</evidence>